<comment type="caution">
    <text evidence="7">The sequence shown here is derived from an EMBL/GenBank/DDBJ whole genome shotgun (WGS) entry which is preliminary data.</text>
</comment>
<reference evidence="7" key="1">
    <citation type="submission" date="2022-12" db="EMBL/GenBank/DDBJ databases">
        <title>Genome sequence of SJ11.</title>
        <authorList>
            <person name="Woo H."/>
        </authorList>
    </citation>
    <scope>NUCLEOTIDE SEQUENCE</scope>
    <source>
        <strain evidence="7">SJ11</strain>
    </source>
</reference>
<gene>
    <name evidence="7" type="ORF">O0931_02465</name>
</gene>
<proteinExistence type="inferred from homology"/>
<dbReference type="EMBL" id="JAPWGL010000001">
    <property type="protein sequence ID" value="MCZ4222152.1"/>
    <property type="molecule type" value="Genomic_DNA"/>
</dbReference>
<organism evidence="7 8">
    <name type="scientific">Pedobacter rhodius</name>
    <dbReference type="NCBI Taxonomy" id="3004098"/>
    <lineage>
        <taxon>Bacteria</taxon>
        <taxon>Pseudomonadati</taxon>
        <taxon>Bacteroidota</taxon>
        <taxon>Sphingobacteriia</taxon>
        <taxon>Sphingobacteriales</taxon>
        <taxon>Sphingobacteriaceae</taxon>
        <taxon>Pedobacter</taxon>
    </lineage>
</organism>
<dbReference type="SUPFAM" id="SSF75005">
    <property type="entry name" value="Arabinanase/levansucrase/invertase"/>
    <property type="match status" value="1"/>
</dbReference>
<evidence type="ECO:0000256" key="1">
    <source>
        <dbReference type="ARBA" id="ARBA00004834"/>
    </source>
</evidence>
<evidence type="ECO:0000256" key="2">
    <source>
        <dbReference type="ARBA" id="ARBA00009865"/>
    </source>
</evidence>
<dbReference type="RefSeq" id="WP_269413963.1">
    <property type="nucleotide sequence ID" value="NZ_JAPWGL010000001.1"/>
</dbReference>
<feature type="chain" id="PRO_5047372739" evidence="6">
    <location>
        <begin position="24"/>
        <end position="311"/>
    </location>
</feature>
<evidence type="ECO:0000256" key="5">
    <source>
        <dbReference type="RuleBase" id="RU361187"/>
    </source>
</evidence>
<keyword evidence="4 5" id="KW-0326">Glycosidase</keyword>
<name>A0ABT4KV81_9SPHI</name>
<evidence type="ECO:0000313" key="8">
    <source>
        <dbReference type="Proteomes" id="UP001144341"/>
    </source>
</evidence>
<protein>
    <submittedName>
        <fullName evidence="7">Glycoside hydrolase family 43 protein</fullName>
    </submittedName>
</protein>
<evidence type="ECO:0000256" key="6">
    <source>
        <dbReference type="SAM" id="SignalP"/>
    </source>
</evidence>
<keyword evidence="8" id="KW-1185">Reference proteome</keyword>
<dbReference type="Pfam" id="PF04616">
    <property type="entry name" value="Glyco_hydro_43"/>
    <property type="match status" value="1"/>
</dbReference>
<dbReference type="PANTHER" id="PTHR43301:SF3">
    <property type="entry name" value="ARABINAN ENDO-1,5-ALPHA-L-ARABINOSIDASE A-RELATED"/>
    <property type="match status" value="1"/>
</dbReference>
<dbReference type="InterPro" id="IPR050727">
    <property type="entry name" value="GH43_arabinanases"/>
</dbReference>
<keyword evidence="3 5" id="KW-0378">Hydrolase</keyword>
<feature type="signal peptide" evidence="6">
    <location>
        <begin position="1"/>
        <end position="23"/>
    </location>
</feature>
<dbReference type="Proteomes" id="UP001144341">
    <property type="component" value="Unassembled WGS sequence"/>
</dbReference>
<dbReference type="PANTHER" id="PTHR43301">
    <property type="entry name" value="ARABINAN ENDO-1,5-ALPHA-L-ARABINOSIDASE"/>
    <property type="match status" value="1"/>
</dbReference>
<evidence type="ECO:0000256" key="3">
    <source>
        <dbReference type="ARBA" id="ARBA00022801"/>
    </source>
</evidence>
<dbReference type="GO" id="GO:0016787">
    <property type="term" value="F:hydrolase activity"/>
    <property type="evidence" value="ECO:0007669"/>
    <property type="project" value="UniProtKB-KW"/>
</dbReference>
<keyword evidence="6" id="KW-0732">Signal</keyword>
<dbReference type="InterPro" id="IPR023296">
    <property type="entry name" value="Glyco_hydro_beta-prop_sf"/>
</dbReference>
<sequence>MKLNSIKILIFTLFFLQTINLSAQQKTKAFLCAYMDGKAEDLRYFVSSDGYHFTNVNDGKSILKSTVGGKILRDPHIIQDKKGVYHLIATNAWKGRTFSIWDSNDLIEWKNERAIEVSPLDADKTWAPEAIYNEQDKNYVFYWTSSLADNNKSWSIYYATTKDFQHFSKPKILMRSGGIILDANIVKYSNKKYYMFYRYENKIWRKTSDRLLGDYRDSTIVIDANVEGPFVYKTSAKKWNMIWDYYGGNQGKYGMAESVNLIDWKWLTDKNPPYYNSNVSFPDGARHGSVIAISTFQMDAILKKYPNNSAR</sequence>
<dbReference type="Gene3D" id="2.115.10.20">
    <property type="entry name" value="Glycosyl hydrolase domain, family 43"/>
    <property type="match status" value="1"/>
</dbReference>
<comment type="pathway">
    <text evidence="1">Glycan metabolism; L-arabinan degradation.</text>
</comment>
<evidence type="ECO:0000313" key="7">
    <source>
        <dbReference type="EMBL" id="MCZ4222152.1"/>
    </source>
</evidence>
<evidence type="ECO:0000256" key="4">
    <source>
        <dbReference type="ARBA" id="ARBA00023295"/>
    </source>
</evidence>
<comment type="similarity">
    <text evidence="2 5">Belongs to the glycosyl hydrolase 43 family.</text>
</comment>
<dbReference type="CDD" id="cd08983">
    <property type="entry name" value="GH43_Bt3655-like"/>
    <property type="match status" value="1"/>
</dbReference>
<accession>A0ABT4KV81</accession>
<dbReference type="InterPro" id="IPR006710">
    <property type="entry name" value="Glyco_hydro_43"/>
</dbReference>